<dbReference type="CDD" id="cd23081">
    <property type="entry name" value="cpPDZ_EcRseP-like"/>
    <property type="match status" value="1"/>
</dbReference>
<comment type="subcellular location">
    <subcellularLocation>
        <location evidence="2">Membrane</location>
        <topology evidence="2">Multi-pass membrane protein</topology>
    </subcellularLocation>
</comment>
<dbReference type="GO" id="GO:0004222">
    <property type="term" value="F:metalloendopeptidase activity"/>
    <property type="evidence" value="ECO:0007669"/>
    <property type="project" value="InterPro"/>
</dbReference>
<dbReference type="InterPro" id="IPR004387">
    <property type="entry name" value="Pept_M50_Zn"/>
</dbReference>
<proteinExistence type="inferred from homology"/>
<dbReference type="Proteomes" id="UP000188604">
    <property type="component" value="Chromosome"/>
</dbReference>
<evidence type="ECO:0000256" key="7">
    <source>
        <dbReference type="ARBA" id="ARBA00022833"/>
    </source>
</evidence>
<keyword evidence="9 11" id="KW-0482">Metalloprotease</keyword>
<dbReference type="Pfam" id="PF17820">
    <property type="entry name" value="PDZ_6"/>
    <property type="match status" value="1"/>
</dbReference>
<dbReference type="Pfam" id="PF02163">
    <property type="entry name" value="Peptidase_M50"/>
    <property type="match status" value="1"/>
</dbReference>
<keyword evidence="11" id="KW-0479">Metal-binding</keyword>
<evidence type="ECO:0000256" key="4">
    <source>
        <dbReference type="ARBA" id="ARBA00022670"/>
    </source>
</evidence>
<dbReference type="NCBIfam" id="TIGR00054">
    <property type="entry name" value="RIP metalloprotease RseP"/>
    <property type="match status" value="1"/>
</dbReference>
<keyword evidence="7 11" id="KW-0862">Zinc</keyword>
<dbReference type="EMBL" id="CP014691">
    <property type="protein sequence ID" value="AQS88354.1"/>
    <property type="molecule type" value="Genomic_DNA"/>
</dbReference>
<dbReference type="SUPFAM" id="SSF50156">
    <property type="entry name" value="PDZ domain-like"/>
    <property type="match status" value="1"/>
</dbReference>
<dbReference type="SMART" id="SM00228">
    <property type="entry name" value="PDZ"/>
    <property type="match status" value="1"/>
</dbReference>
<keyword evidence="5 11" id="KW-0812">Transmembrane</keyword>
<dbReference type="RefSeq" id="WP_077807382.1">
    <property type="nucleotide sequence ID" value="NZ_BJXS01000003.1"/>
</dbReference>
<evidence type="ECO:0000313" key="12">
    <source>
        <dbReference type="EMBL" id="AQS88354.1"/>
    </source>
</evidence>
<dbReference type="STRING" id="320497.A0U93_10835"/>
<dbReference type="InterPro" id="IPR036034">
    <property type="entry name" value="PDZ_sf"/>
</dbReference>
<evidence type="ECO:0000256" key="6">
    <source>
        <dbReference type="ARBA" id="ARBA00022801"/>
    </source>
</evidence>
<evidence type="ECO:0000256" key="8">
    <source>
        <dbReference type="ARBA" id="ARBA00022989"/>
    </source>
</evidence>
<keyword evidence="10 11" id="KW-0472">Membrane</keyword>
<evidence type="ECO:0000313" key="13">
    <source>
        <dbReference type="Proteomes" id="UP000188604"/>
    </source>
</evidence>
<feature type="transmembrane region" description="Helical" evidence="11">
    <location>
        <begin position="282"/>
        <end position="304"/>
    </location>
</feature>
<dbReference type="PANTHER" id="PTHR42837">
    <property type="entry name" value="REGULATOR OF SIGMA-E PROTEASE RSEP"/>
    <property type="match status" value="1"/>
</dbReference>
<dbReference type="EC" id="3.4.24.-" evidence="11"/>
<evidence type="ECO:0000256" key="3">
    <source>
        <dbReference type="ARBA" id="ARBA00007931"/>
    </source>
</evidence>
<protein>
    <recommendedName>
        <fullName evidence="11">Zinc metalloprotease</fullName>
        <ecNumber evidence="11">3.4.24.-</ecNumber>
    </recommendedName>
</protein>
<evidence type="ECO:0000256" key="5">
    <source>
        <dbReference type="ARBA" id="ARBA00022692"/>
    </source>
</evidence>
<feature type="transmembrane region" description="Helical" evidence="11">
    <location>
        <begin position="7"/>
        <end position="29"/>
    </location>
</feature>
<evidence type="ECO:0000256" key="9">
    <source>
        <dbReference type="ARBA" id="ARBA00023049"/>
    </source>
</evidence>
<evidence type="ECO:0000256" key="1">
    <source>
        <dbReference type="ARBA" id="ARBA00001947"/>
    </source>
</evidence>
<reference evidence="12 13" key="1">
    <citation type="submission" date="2016-03" db="EMBL/GenBank/DDBJ databases">
        <title>Acetic acid bacteria sequencing.</title>
        <authorList>
            <person name="Brandt J."/>
            <person name="Jakob F."/>
            <person name="Vogel R.F."/>
        </authorList>
    </citation>
    <scope>NUCLEOTIDE SEQUENCE [LARGE SCALE GENOMIC DNA]</scope>
    <source>
        <strain evidence="12 13">NBRC 101099</strain>
    </source>
</reference>
<dbReference type="GO" id="GO:0046872">
    <property type="term" value="F:metal ion binding"/>
    <property type="evidence" value="ECO:0007669"/>
    <property type="project" value="UniProtKB-KW"/>
</dbReference>
<keyword evidence="6 11" id="KW-0378">Hydrolase</keyword>
<gene>
    <name evidence="12" type="ORF">A0U93_10835</name>
</gene>
<keyword evidence="13" id="KW-1185">Reference proteome</keyword>
<evidence type="ECO:0000256" key="11">
    <source>
        <dbReference type="RuleBase" id="RU362031"/>
    </source>
</evidence>
<evidence type="ECO:0000256" key="2">
    <source>
        <dbReference type="ARBA" id="ARBA00004141"/>
    </source>
</evidence>
<dbReference type="InterPro" id="IPR001478">
    <property type="entry name" value="PDZ"/>
</dbReference>
<organism evidence="12 13">
    <name type="scientific">Neoasaia chiangmaiensis</name>
    <dbReference type="NCBI Taxonomy" id="320497"/>
    <lineage>
        <taxon>Bacteria</taxon>
        <taxon>Pseudomonadati</taxon>
        <taxon>Pseudomonadota</taxon>
        <taxon>Alphaproteobacteria</taxon>
        <taxon>Acetobacterales</taxon>
        <taxon>Acetobacteraceae</taxon>
        <taxon>Neoasaia</taxon>
    </lineage>
</organism>
<dbReference type="PANTHER" id="PTHR42837:SF2">
    <property type="entry name" value="MEMBRANE METALLOPROTEASE ARASP2, CHLOROPLASTIC-RELATED"/>
    <property type="match status" value="1"/>
</dbReference>
<keyword evidence="4 12" id="KW-0645">Protease</keyword>
<dbReference type="AlphaFoldDB" id="A0A1U9KR75"/>
<dbReference type="OrthoDB" id="9782003at2"/>
<feature type="transmembrane region" description="Helical" evidence="11">
    <location>
        <begin position="104"/>
        <end position="128"/>
    </location>
</feature>
<name>A0A1U9KR75_9PROT</name>
<sequence>MHDLIRTIIAYVLILGLLVFVHELGHYLAARWRGVKVETFSIGFGPALYRWHDRVGTEWRLSAIPLGGYVKPHGFEGPEDATPEQQAAWEAGRTFHDKPVGSRVIVIAMGPVFNFVFAILLFTLFFALSGRPELKNEIAAVEAGSPAAQAGVKPGDVITRIGDLAVFNYADVQAQTASHPGLATTLGIRRNGADLTLPVTFATTPGKSPGSAPVGHLGVMAQAFPGKPMPVPKAFVAGVEETWTVSVETLQGLWQIVTGHRSARELGGTIRIAQMSGQVAQYGFASVVSFMALLSVNLGLINLFPIPILDGGRLAFYAAEAIQGRPVSRRVQEISFQAGFALIAGLFLFSTFNDLSNLGLFNWLSKRPG</sequence>
<feature type="transmembrane region" description="Helical" evidence="11">
    <location>
        <begin position="334"/>
        <end position="352"/>
    </location>
</feature>
<comment type="similarity">
    <text evidence="3 11">Belongs to the peptidase M50B family.</text>
</comment>
<keyword evidence="8 11" id="KW-1133">Transmembrane helix</keyword>
<dbReference type="Gene3D" id="2.30.42.10">
    <property type="match status" value="1"/>
</dbReference>
<evidence type="ECO:0000256" key="10">
    <source>
        <dbReference type="ARBA" id="ARBA00023136"/>
    </source>
</evidence>
<dbReference type="KEGG" id="nch:A0U93_10835"/>
<dbReference type="GO" id="GO:0016020">
    <property type="term" value="C:membrane"/>
    <property type="evidence" value="ECO:0007669"/>
    <property type="project" value="UniProtKB-SubCell"/>
</dbReference>
<dbReference type="GO" id="GO:0006508">
    <property type="term" value="P:proteolysis"/>
    <property type="evidence" value="ECO:0007669"/>
    <property type="project" value="UniProtKB-KW"/>
</dbReference>
<dbReference type="InterPro" id="IPR008915">
    <property type="entry name" value="Peptidase_M50"/>
</dbReference>
<accession>A0A1U9KR75</accession>
<comment type="cofactor">
    <cofactor evidence="1 11">
        <name>Zn(2+)</name>
        <dbReference type="ChEBI" id="CHEBI:29105"/>
    </cofactor>
</comment>
<dbReference type="CDD" id="cd06163">
    <property type="entry name" value="S2P-M50_PDZ_RseP-like"/>
    <property type="match status" value="1"/>
</dbReference>
<dbReference type="InterPro" id="IPR041489">
    <property type="entry name" value="PDZ_6"/>
</dbReference>